<comment type="caution">
    <text evidence="1">The sequence shown here is derived from an EMBL/GenBank/DDBJ whole genome shotgun (WGS) entry which is preliminary data.</text>
</comment>
<reference evidence="2" key="1">
    <citation type="journal article" date="2023" name="Proc. Natl. Acad. Sci. U.S.A.">
        <title>Genomic and structural basis for evolution of tropane alkaloid biosynthesis.</title>
        <authorList>
            <person name="Wanga Y.-J."/>
            <person name="Taina T."/>
            <person name="Yua J.-Y."/>
            <person name="Lia J."/>
            <person name="Xua B."/>
            <person name="Chenc J."/>
            <person name="D'Auriad J.C."/>
            <person name="Huanga J.-P."/>
            <person name="Huanga S.-X."/>
        </authorList>
    </citation>
    <scope>NUCLEOTIDE SEQUENCE [LARGE SCALE GENOMIC DNA]</scope>
    <source>
        <strain evidence="2">cv. KIB-2019</strain>
    </source>
</reference>
<keyword evidence="2" id="KW-1185">Reference proteome</keyword>
<accession>A0A9Q1MCZ4</accession>
<evidence type="ECO:0000313" key="1">
    <source>
        <dbReference type="EMBL" id="KAJ8557228.1"/>
    </source>
</evidence>
<name>A0A9Q1MCZ4_9SOLA</name>
<proteinExistence type="predicted"/>
<dbReference type="AlphaFoldDB" id="A0A9Q1MCZ4"/>
<dbReference type="OrthoDB" id="10558341at2759"/>
<dbReference type="EMBL" id="JAJAGQ010000007">
    <property type="protein sequence ID" value="KAJ8557228.1"/>
    <property type="molecule type" value="Genomic_DNA"/>
</dbReference>
<gene>
    <name evidence="1" type="ORF">K7X08_002853</name>
</gene>
<protein>
    <submittedName>
        <fullName evidence="1">Uncharacterized protein</fullName>
    </submittedName>
</protein>
<organism evidence="1 2">
    <name type="scientific">Anisodus acutangulus</name>
    <dbReference type="NCBI Taxonomy" id="402998"/>
    <lineage>
        <taxon>Eukaryota</taxon>
        <taxon>Viridiplantae</taxon>
        <taxon>Streptophyta</taxon>
        <taxon>Embryophyta</taxon>
        <taxon>Tracheophyta</taxon>
        <taxon>Spermatophyta</taxon>
        <taxon>Magnoliopsida</taxon>
        <taxon>eudicotyledons</taxon>
        <taxon>Gunneridae</taxon>
        <taxon>Pentapetalae</taxon>
        <taxon>asterids</taxon>
        <taxon>lamiids</taxon>
        <taxon>Solanales</taxon>
        <taxon>Solanaceae</taxon>
        <taxon>Solanoideae</taxon>
        <taxon>Hyoscyameae</taxon>
        <taxon>Anisodus</taxon>
    </lineage>
</organism>
<sequence length="83" mass="9432">MHFRGHTSLLRLGAADVIHSTLVCPTPVGNGKSLFLQNLVGRGWRHRWFSWVKWEILTNQILTDLEIGCDRSVGRFGMTTILL</sequence>
<evidence type="ECO:0000313" key="2">
    <source>
        <dbReference type="Proteomes" id="UP001152561"/>
    </source>
</evidence>
<dbReference type="Proteomes" id="UP001152561">
    <property type="component" value="Unassembled WGS sequence"/>
</dbReference>